<organism evidence="8 9">
    <name type="scientific">Georgenia daeguensis</name>
    <dbReference type="NCBI Taxonomy" id="908355"/>
    <lineage>
        <taxon>Bacteria</taxon>
        <taxon>Bacillati</taxon>
        <taxon>Actinomycetota</taxon>
        <taxon>Actinomycetes</taxon>
        <taxon>Micrococcales</taxon>
        <taxon>Bogoriellaceae</taxon>
        <taxon>Georgenia</taxon>
    </lineage>
</organism>
<dbReference type="InterPro" id="IPR029044">
    <property type="entry name" value="Nucleotide-diphossugar_trans"/>
</dbReference>
<protein>
    <recommendedName>
        <fullName evidence="6 7">Glycosyltransferase 2-like domain-containing protein</fullName>
    </recommendedName>
</protein>
<gene>
    <name evidence="8" type="ORF">GCM10022262_36940</name>
</gene>
<keyword evidence="9" id="KW-1185">Reference proteome</keyword>
<dbReference type="Pfam" id="PF00535">
    <property type="entry name" value="Glycos_transf_2"/>
    <property type="match status" value="2"/>
</dbReference>
<feature type="domain" description="Glycosyltransferase 2-like" evidence="7">
    <location>
        <begin position="476"/>
        <end position="606"/>
    </location>
</feature>
<evidence type="ECO:0000313" key="8">
    <source>
        <dbReference type="EMBL" id="GAA3509884.1"/>
    </source>
</evidence>
<dbReference type="RefSeq" id="WP_345044546.1">
    <property type="nucleotide sequence ID" value="NZ_BAABBA010000026.1"/>
</dbReference>
<dbReference type="PANTHER" id="PTHR43179:SF12">
    <property type="entry name" value="GALACTOFURANOSYLTRANSFERASE GLFT2"/>
    <property type="match status" value="1"/>
</dbReference>
<evidence type="ECO:0000313" key="9">
    <source>
        <dbReference type="Proteomes" id="UP001499841"/>
    </source>
</evidence>
<feature type="compositionally biased region" description="Low complexity" evidence="5">
    <location>
        <begin position="287"/>
        <end position="303"/>
    </location>
</feature>
<dbReference type="Gene3D" id="3.90.550.10">
    <property type="entry name" value="Spore Coat Polysaccharide Biosynthesis Protein SpsA, Chain A"/>
    <property type="match status" value="2"/>
</dbReference>
<dbReference type="SUPFAM" id="SSF53448">
    <property type="entry name" value="Nucleotide-diphospho-sugar transferases"/>
    <property type="match status" value="2"/>
</dbReference>
<reference evidence="9" key="1">
    <citation type="journal article" date="2019" name="Int. J. Syst. Evol. Microbiol.">
        <title>The Global Catalogue of Microorganisms (GCM) 10K type strain sequencing project: providing services to taxonomists for standard genome sequencing and annotation.</title>
        <authorList>
            <consortium name="The Broad Institute Genomics Platform"/>
            <consortium name="The Broad Institute Genome Sequencing Center for Infectious Disease"/>
            <person name="Wu L."/>
            <person name="Ma J."/>
        </authorList>
    </citation>
    <scope>NUCLEOTIDE SEQUENCE [LARGE SCALE GENOMIC DNA]</scope>
    <source>
        <strain evidence="9">JCM 17459</strain>
    </source>
</reference>
<feature type="domain" description="Glycosyltransferase 2-like" evidence="6">
    <location>
        <begin position="312"/>
        <end position="433"/>
    </location>
</feature>
<feature type="region of interest" description="Disordered" evidence="5">
    <location>
        <begin position="278"/>
        <end position="303"/>
    </location>
</feature>
<evidence type="ECO:0000256" key="1">
    <source>
        <dbReference type="ARBA" id="ARBA00004776"/>
    </source>
</evidence>
<evidence type="ECO:0000256" key="3">
    <source>
        <dbReference type="ARBA" id="ARBA00022676"/>
    </source>
</evidence>
<dbReference type="Proteomes" id="UP001499841">
    <property type="component" value="Unassembled WGS sequence"/>
</dbReference>
<evidence type="ECO:0000259" key="7">
    <source>
        <dbReference type="Pfam" id="PF13632"/>
    </source>
</evidence>
<dbReference type="CDD" id="cd04186">
    <property type="entry name" value="GT_2_like_c"/>
    <property type="match status" value="1"/>
</dbReference>
<keyword evidence="3" id="KW-0328">Glycosyltransferase</keyword>
<keyword evidence="4" id="KW-0808">Transferase</keyword>
<evidence type="ECO:0000256" key="5">
    <source>
        <dbReference type="SAM" id="MobiDB-lite"/>
    </source>
</evidence>
<evidence type="ECO:0000256" key="2">
    <source>
        <dbReference type="ARBA" id="ARBA00006739"/>
    </source>
</evidence>
<accession>A0ABP6UML6</accession>
<evidence type="ECO:0000259" key="6">
    <source>
        <dbReference type="Pfam" id="PF00535"/>
    </source>
</evidence>
<evidence type="ECO:0000256" key="4">
    <source>
        <dbReference type="ARBA" id="ARBA00022679"/>
    </source>
</evidence>
<proteinExistence type="inferred from homology"/>
<dbReference type="PANTHER" id="PTHR43179">
    <property type="entry name" value="RHAMNOSYLTRANSFERASE WBBL"/>
    <property type="match status" value="1"/>
</dbReference>
<name>A0ABP6UML6_9MICO</name>
<comment type="caution">
    <text evidence="8">The sequence shown here is derived from an EMBL/GenBank/DDBJ whole genome shotgun (WGS) entry which is preliminary data.</text>
</comment>
<dbReference type="InterPro" id="IPR001173">
    <property type="entry name" value="Glyco_trans_2-like"/>
</dbReference>
<dbReference type="EMBL" id="BAABBA010000026">
    <property type="protein sequence ID" value="GAA3509884.1"/>
    <property type="molecule type" value="Genomic_DNA"/>
</dbReference>
<sequence length="619" mass="65166">MNGRPPAPAVIVPAHNEESVIADGLRALLADARPGELDVVVACNGCTDATADRAREAAAALGHDVTVLSLAEPSKVAAIRAAEEIATGFPRIYLDADVRCPTVTARAMIAAVRDGAAVAVPRRVLDTASAGPVARAYYEGWASLPWVQEQLAGRGAYTLGREARAAFGTFPDGIADDRFATTRVRREEAVIVPEPVVVRPPGRLREVLTVRRRVYAANQLVDGPAHDAARSERFAGLGRAVLARPALLPALLTFSAVTAVAKVSAGIAVRRGTVAWGRDDRRGGAAGPSAPAASRPAVRAGGAAGTTAPVDVVVLTYRSAGYVRECLEAVDAALARVPGARIIVVDNGSGDDLAAAVDGVSDRLELVLRDVNDGFAGGCHAGAARSDAARLLFVNPDAVVDAGAVEALLACAERHPEAGIVGGRSVTDGGGTDPRSWFGRPTLWSAVCFATGLSSAFPGSRLLDPESSDRWRGEAREVGVVSGGLMLVERRAWDALGGFDRDFFLYGEDADLSLRARRAGWSPRVCPEARFRHRVGASSAGSNRLPLVLRGRVTTYRKNLPAPWGRVAGELLVVGTGLRALAAGLRRPGGRPAMGVDAWRDAWRRRAQWRRGWRAGERP</sequence>
<feature type="domain" description="Glycosyltransferase 2-like" evidence="6">
    <location>
        <begin position="10"/>
        <end position="132"/>
    </location>
</feature>
<comment type="pathway">
    <text evidence="1">Cell wall biogenesis; cell wall polysaccharide biosynthesis.</text>
</comment>
<dbReference type="Pfam" id="PF13632">
    <property type="entry name" value="Glyco_trans_2_3"/>
    <property type="match status" value="1"/>
</dbReference>
<comment type="similarity">
    <text evidence="2">Belongs to the glycosyltransferase 2 family.</text>
</comment>